<dbReference type="Proteomes" id="UP000295292">
    <property type="component" value="Unassembled WGS sequence"/>
</dbReference>
<comment type="caution">
    <text evidence="4">The sequence shown here is derived from an EMBL/GenBank/DDBJ whole genome shotgun (WGS) entry which is preliminary data.</text>
</comment>
<dbReference type="Pfam" id="PF04773">
    <property type="entry name" value="FecR"/>
    <property type="match status" value="1"/>
</dbReference>
<dbReference type="GO" id="GO:0016989">
    <property type="term" value="F:sigma factor antagonist activity"/>
    <property type="evidence" value="ECO:0007669"/>
    <property type="project" value="TreeGrafter"/>
</dbReference>
<accession>A0A4R6WN35</accession>
<protein>
    <submittedName>
        <fullName evidence="4">FecR family protein</fullName>
    </submittedName>
</protein>
<dbReference type="AlphaFoldDB" id="A0A4R6WN35"/>
<evidence type="ECO:0000259" key="3">
    <source>
        <dbReference type="Pfam" id="PF16344"/>
    </source>
</evidence>
<feature type="transmembrane region" description="Helical" evidence="1">
    <location>
        <begin position="90"/>
        <end position="111"/>
    </location>
</feature>
<evidence type="ECO:0000313" key="5">
    <source>
        <dbReference type="Proteomes" id="UP000295292"/>
    </source>
</evidence>
<organism evidence="4 5">
    <name type="scientific">Sphingobacterium yanglingense</name>
    <dbReference type="NCBI Taxonomy" id="1437280"/>
    <lineage>
        <taxon>Bacteria</taxon>
        <taxon>Pseudomonadati</taxon>
        <taxon>Bacteroidota</taxon>
        <taxon>Sphingobacteriia</taxon>
        <taxon>Sphingobacteriales</taxon>
        <taxon>Sphingobacteriaceae</taxon>
        <taxon>Sphingobacterium</taxon>
    </lineage>
</organism>
<evidence type="ECO:0000313" key="4">
    <source>
        <dbReference type="EMBL" id="TDQ79785.1"/>
    </source>
</evidence>
<keyword evidence="1" id="KW-1133">Transmembrane helix</keyword>
<dbReference type="InterPro" id="IPR032508">
    <property type="entry name" value="FecR_C"/>
</dbReference>
<dbReference type="PANTHER" id="PTHR30273:SF2">
    <property type="entry name" value="PROTEIN FECR"/>
    <property type="match status" value="1"/>
</dbReference>
<keyword evidence="5" id="KW-1185">Reference proteome</keyword>
<dbReference type="InterPro" id="IPR012373">
    <property type="entry name" value="Ferrdict_sens_TM"/>
</dbReference>
<dbReference type="FunFam" id="2.60.120.1440:FF:000001">
    <property type="entry name" value="Putative anti-sigma factor"/>
    <property type="match status" value="1"/>
</dbReference>
<evidence type="ECO:0000259" key="2">
    <source>
        <dbReference type="Pfam" id="PF04773"/>
    </source>
</evidence>
<reference evidence="4 5" key="1">
    <citation type="submission" date="2019-03" db="EMBL/GenBank/DDBJ databases">
        <title>Genomic Encyclopedia of Archaeal and Bacterial Type Strains, Phase II (KMG-II): from individual species to whole genera.</title>
        <authorList>
            <person name="Goeker M."/>
        </authorList>
    </citation>
    <scope>NUCLEOTIDE SEQUENCE [LARGE SCALE GENOMIC DNA]</scope>
    <source>
        <strain evidence="4 5">DSM 28353</strain>
    </source>
</reference>
<dbReference type="PANTHER" id="PTHR30273">
    <property type="entry name" value="PERIPLASMIC SIGNAL SENSOR AND SIGMA FACTOR ACTIVATOR FECR-RELATED"/>
    <property type="match status" value="1"/>
</dbReference>
<keyword evidence="1" id="KW-0812">Transmembrane</keyword>
<dbReference type="InterPro" id="IPR006860">
    <property type="entry name" value="FecR"/>
</dbReference>
<evidence type="ECO:0000256" key="1">
    <source>
        <dbReference type="SAM" id="Phobius"/>
    </source>
</evidence>
<dbReference type="OrthoDB" id="695923at2"/>
<feature type="domain" description="Protein FecR C-terminal" evidence="3">
    <location>
        <begin position="317"/>
        <end position="385"/>
    </location>
</feature>
<dbReference type="RefSeq" id="WP_133583549.1">
    <property type="nucleotide sequence ID" value="NZ_SNYV01000011.1"/>
</dbReference>
<dbReference type="EMBL" id="SNYV01000011">
    <property type="protein sequence ID" value="TDQ79785.1"/>
    <property type="molecule type" value="Genomic_DNA"/>
</dbReference>
<proteinExistence type="predicted"/>
<name>A0A4R6WN35_9SPHI</name>
<dbReference type="Pfam" id="PF16344">
    <property type="entry name" value="FecR_C"/>
    <property type="match status" value="1"/>
</dbReference>
<dbReference type="Gene3D" id="2.60.120.1440">
    <property type="match status" value="1"/>
</dbReference>
<keyword evidence="1" id="KW-0472">Membrane</keyword>
<feature type="domain" description="FecR protein" evidence="2">
    <location>
        <begin position="181"/>
        <end position="275"/>
    </location>
</feature>
<gene>
    <name evidence="4" type="ORF">CLV99_1235</name>
</gene>
<sequence>MNQLIPLLKDYINGLLSPEDNEELRDLFSKYPDLKKTADELKSEEGLRELLLEYEYIFDADFARREEDNLNHILTHIRAGEGHNRHRKPWFRYAIVASIIFCLGIGGYILYPFVSDSSSNTEQFSSTIPAGNNKAILTLANGEEILLSSEHQGIVIDNEVRYDGGHTVVDQDLVARTQLLLRTPRGGQYHVTLSDGTKVWLNAESKLVYPVTFVGDRREVYLEGEGYFEVASDKKRPFIVKTEKEQVEVLGTHFNINSYTDERISRVGLLEGSVKVSPARGQGSEILRPGQQSLVSTTGISVETVDMDECLAWKNGEFMFNNESLESIARRLERWYDIDIELSPRIKNIVIWGAVSRYEDFDTVMEVIKRTDKRITYSMQGRRTVVMK</sequence>
<dbReference type="Gene3D" id="3.55.50.30">
    <property type="match status" value="1"/>
</dbReference>